<feature type="domain" description="3-keto-alpha-glucoside-1,2-lyase/3-keto-2-hydroxy-glucal hydratase" evidence="1">
    <location>
        <begin position="25"/>
        <end position="207"/>
    </location>
</feature>
<dbReference type="Pfam" id="PF06439">
    <property type="entry name" value="3keto-disac_hyd"/>
    <property type="match status" value="1"/>
</dbReference>
<reference evidence="2" key="1">
    <citation type="submission" date="2018-06" db="EMBL/GenBank/DDBJ databases">
        <authorList>
            <person name="Zhirakovskaya E."/>
        </authorList>
    </citation>
    <scope>NUCLEOTIDE SEQUENCE</scope>
</reference>
<gene>
    <name evidence="2" type="ORF">MNBD_IGNAVI01-1332</name>
</gene>
<protein>
    <submittedName>
        <fullName evidence="2">Secreted glycosyl hydrolase</fullName>
    </submittedName>
</protein>
<dbReference type="InterPro" id="IPR010496">
    <property type="entry name" value="AL/BT2_dom"/>
</dbReference>
<evidence type="ECO:0000313" key="2">
    <source>
        <dbReference type="EMBL" id="VAX23176.1"/>
    </source>
</evidence>
<proteinExistence type="predicted"/>
<dbReference type="EMBL" id="UOGD01000242">
    <property type="protein sequence ID" value="VAX23176.1"/>
    <property type="molecule type" value="Genomic_DNA"/>
</dbReference>
<dbReference type="AlphaFoldDB" id="A0A3B1BXX2"/>
<keyword evidence="2" id="KW-0378">Hydrolase</keyword>
<evidence type="ECO:0000259" key="1">
    <source>
        <dbReference type="Pfam" id="PF06439"/>
    </source>
</evidence>
<dbReference type="GO" id="GO:0016787">
    <property type="term" value="F:hydrolase activity"/>
    <property type="evidence" value="ECO:0007669"/>
    <property type="project" value="UniProtKB-KW"/>
</dbReference>
<organism evidence="2">
    <name type="scientific">hydrothermal vent metagenome</name>
    <dbReference type="NCBI Taxonomy" id="652676"/>
    <lineage>
        <taxon>unclassified sequences</taxon>
        <taxon>metagenomes</taxon>
        <taxon>ecological metagenomes</taxon>
    </lineage>
</organism>
<name>A0A3B1BXX2_9ZZZZ</name>
<dbReference type="Gene3D" id="2.60.120.560">
    <property type="entry name" value="Exo-inulinase, domain 1"/>
    <property type="match status" value="1"/>
</dbReference>
<accession>A0A3B1BXX2</accession>
<sequence length="226" mass="25691">MTKKVTFFLFFAASFLIAGNKLNMEWEYLFDGKTLDGWEQRGGEAQYKVEDGMIIGVSKAGTPNSFLCTKQKYSNFILEVEFLVDDEMNSGIQIRSNSLEEYRNGRVHGYQVEIDPSSRAWSAGIYDEARRGWLYDMKNNEAARKAFKHGEWNKYHIEAIGNSIRTWINGVPAANLVDSMTSEGFIALQVHGSKKSGIKVRWRNIRILDLGTTNEFPQKIVDGGIK</sequence>